<feature type="transmembrane region" description="Helical" evidence="6">
    <location>
        <begin position="14"/>
        <end position="31"/>
    </location>
</feature>
<evidence type="ECO:0000256" key="2">
    <source>
        <dbReference type="ARBA" id="ARBA00022475"/>
    </source>
</evidence>
<proteinExistence type="predicted"/>
<reference evidence="7 8" key="1">
    <citation type="journal article" date="2020" name="Phytopathology">
        <title>A high-quality genome resource of Botrytis fragariae, a new and rapidly spreading fungal pathogen causing strawberry gray mold in the U.S.A.</title>
        <authorList>
            <person name="Wu Y."/>
            <person name="Saski C.A."/>
            <person name="Schnabel G."/>
            <person name="Xiao S."/>
            <person name="Hu M."/>
        </authorList>
    </citation>
    <scope>NUCLEOTIDE SEQUENCE [LARGE SCALE GENOMIC DNA]</scope>
    <source>
        <strain evidence="7 8">BVB16</strain>
    </source>
</reference>
<dbReference type="GO" id="GO:0050501">
    <property type="term" value="F:hyaluronan synthase activity"/>
    <property type="evidence" value="ECO:0007669"/>
    <property type="project" value="TreeGrafter"/>
</dbReference>
<dbReference type="Pfam" id="PF03142">
    <property type="entry name" value="Chitin_synth_2"/>
    <property type="match status" value="1"/>
</dbReference>
<feature type="transmembrane region" description="Helical" evidence="6">
    <location>
        <begin position="471"/>
        <end position="493"/>
    </location>
</feature>
<dbReference type="EMBL" id="JABFCT010000011">
    <property type="protein sequence ID" value="KAF5871724.1"/>
    <property type="molecule type" value="Genomic_DNA"/>
</dbReference>
<keyword evidence="6" id="KW-1133">Transmembrane helix</keyword>
<evidence type="ECO:0000256" key="5">
    <source>
        <dbReference type="ARBA" id="ARBA00023136"/>
    </source>
</evidence>
<keyword evidence="6" id="KW-0812">Transmembrane</keyword>
<gene>
    <name evidence="7" type="ORF">Bfra_008748</name>
</gene>
<dbReference type="AlphaFoldDB" id="A0A8H6EGQ3"/>
<evidence type="ECO:0000256" key="4">
    <source>
        <dbReference type="ARBA" id="ARBA00022679"/>
    </source>
</evidence>
<keyword evidence="4 7" id="KW-0808">Transferase</keyword>
<dbReference type="GeneID" id="59262797"/>
<evidence type="ECO:0000313" key="8">
    <source>
        <dbReference type="Proteomes" id="UP000531561"/>
    </source>
</evidence>
<keyword evidence="5 6" id="KW-0472">Membrane</keyword>
<dbReference type="InterPro" id="IPR029044">
    <property type="entry name" value="Nucleotide-diphossugar_trans"/>
</dbReference>
<evidence type="ECO:0000256" key="1">
    <source>
        <dbReference type="ARBA" id="ARBA00004236"/>
    </source>
</evidence>
<dbReference type="Gene3D" id="3.90.550.10">
    <property type="entry name" value="Spore Coat Polysaccharide Biosynthesis Protein SpsA, Chain A"/>
    <property type="match status" value="1"/>
</dbReference>
<feature type="transmembrane region" description="Helical" evidence="6">
    <location>
        <begin position="413"/>
        <end position="433"/>
    </location>
</feature>
<organism evidence="7 8">
    <name type="scientific">Botrytis fragariae</name>
    <dbReference type="NCBI Taxonomy" id="1964551"/>
    <lineage>
        <taxon>Eukaryota</taxon>
        <taxon>Fungi</taxon>
        <taxon>Dikarya</taxon>
        <taxon>Ascomycota</taxon>
        <taxon>Pezizomycotina</taxon>
        <taxon>Leotiomycetes</taxon>
        <taxon>Helotiales</taxon>
        <taxon>Sclerotiniaceae</taxon>
        <taxon>Botrytis</taxon>
    </lineage>
</organism>
<feature type="transmembrane region" description="Helical" evidence="6">
    <location>
        <begin position="542"/>
        <end position="563"/>
    </location>
</feature>
<evidence type="ECO:0000313" key="7">
    <source>
        <dbReference type="EMBL" id="KAF5871724.1"/>
    </source>
</evidence>
<keyword evidence="3" id="KW-0328">Glycosyltransferase</keyword>
<dbReference type="PANTHER" id="PTHR22913:SF12">
    <property type="entry name" value="MANNURONAN SYNTHASE"/>
    <property type="match status" value="1"/>
</dbReference>
<name>A0A8H6EGQ3_9HELO</name>
<protein>
    <submittedName>
        <fullName evidence="7">Putative glycosyltransferase family 2 protein</fullName>
    </submittedName>
</protein>
<dbReference type="GO" id="GO:0085029">
    <property type="term" value="P:extracellular matrix assembly"/>
    <property type="evidence" value="ECO:0007669"/>
    <property type="project" value="TreeGrafter"/>
</dbReference>
<evidence type="ECO:0000256" key="6">
    <source>
        <dbReference type="SAM" id="Phobius"/>
    </source>
</evidence>
<dbReference type="GO" id="GO:0030213">
    <property type="term" value="P:hyaluronan biosynthetic process"/>
    <property type="evidence" value="ECO:0007669"/>
    <property type="project" value="TreeGrafter"/>
</dbReference>
<sequence length="565" mass="63664">MPVVPVLPSLHRQIFNGILCIVTFFFIFRYFRRYVTFAPITFESIWQISLAEINRSKNVERVKQLEQKLSLQDAEKGIQTRDDVAAKCIASVVGYREETNLWRRCLQSYHNSPGLEIMLIGIDGDHDGDMEMVSVAQQVFPDLIKIHVEEPYGPLAVRIAQNYITRELYDEKSSSTKWGSTPTSFDSTDVPPLFSPKPTPMPSALYSKKRSQPSKDIMFTNMVFALALGQGNNIEYLWTSDSDTIVYPDTLYQTVGCMSADPLIGGSCSALSIHNDQESAIAALGSAAYWSELAITRGQTGAVDAVDCQPGPCAAFRLIALESILLPWYTQTSLGVKTVVNEDRHLTTNLLLQNWKVTFNTSALASTDTPTTLLRWLLQQMRWARATHIECFQYPQIYSIHGVILFVTAMRRFYGPLIIGVFTIRYVFTGYTVHAFQSWDFLLRVALCTCYNFWRNKAYVASIKYLVLSQLFYQLPLPGIMFWSVVTVLEGGWGTSMRNANEQKKSRFAGWDNLWSTTAVVIWMGFVGAAVARWITSYLAPAFIVEAMIFAGVTSVGSLYWTLLG</sequence>
<dbReference type="Proteomes" id="UP000531561">
    <property type="component" value="Unassembled WGS sequence"/>
</dbReference>
<comment type="subcellular location">
    <subcellularLocation>
        <location evidence="1">Cell membrane</location>
    </subcellularLocation>
</comment>
<evidence type="ECO:0000256" key="3">
    <source>
        <dbReference type="ARBA" id="ARBA00022676"/>
    </source>
</evidence>
<accession>A0A8H6EGQ3</accession>
<keyword evidence="8" id="KW-1185">Reference proteome</keyword>
<keyword evidence="2" id="KW-1003">Cell membrane</keyword>
<feature type="transmembrane region" description="Helical" evidence="6">
    <location>
        <begin position="514"/>
        <end position="536"/>
    </location>
</feature>
<dbReference type="GO" id="GO:0005886">
    <property type="term" value="C:plasma membrane"/>
    <property type="evidence" value="ECO:0007669"/>
    <property type="project" value="UniProtKB-SubCell"/>
</dbReference>
<dbReference type="PANTHER" id="PTHR22913">
    <property type="entry name" value="HYALURONAN SYNTHASE"/>
    <property type="match status" value="1"/>
</dbReference>
<dbReference type="SUPFAM" id="SSF53448">
    <property type="entry name" value="Nucleotide-diphospho-sugar transferases"/>
    <property type="match status" value="1"/>
</dbReference>
<comment type="caution">
    <text evidence="7">The sequence shown here is derived from an EMBL/GenBank/DDBJ whole genome shotgun (WGS) entry which is preliminary data.</text>
</comment>
<dbReference type="RefSeq" id="XP_037190671.1">
    <property type="nucleotide sequence ID" value="XM_037339105.1"/>
</dbReference>
<dbReference type="OrthoDB" id="9876900at2759"/>